<comment type="caution">
    <text evidence="1">The sequence shown here is derived from an EMBL/GenBank/DDBJ whole genome shotgun (WGS) entry which is preliminary data.</text>
</comment>
<name>A0A0F9SEG6_9ZZZZ</name>
<sequence>MNKKKFLMFGLPILALVLVSAALLTYFGQVQRDVTVDQAIVFTGDNAADVTVAGGESVVSKNSSNIRGFWFKNING</sequence>
<dbReference type="EMBL" id="LAZR01002041">
    <property type="protein sequence ID" value="KKN35381.1"/>
    <property type="molecule type" value="Genomic_DNA"/>
</dbReference>
<organism evidence="1">
    <name type="scientific">marine sediment metagenome</name>
    <dbReference type="NCBI Taxonomy" id="412755"/>
    <lineage>
        <taxon>unclassified sequences</taxon>
        <taxon>metagenomes</taxon>
        <taxon>ecological metagenomes</taxon>
    </lineage>
</organism>
<proteinExistence type="predicted"/>
<protein>
    <submittedName>
        <fullName evidence="1">Uncharacterized protein</fullName>
    </submittedName>
</protein>
<reference evidence="1" key="1">
    <citation type="journal article" date="2015" name="Nature">
        <title>Complex archaea that bridge the gap between prokaryotes and eukaryotes.</title>
        <authorList>
            <person name="Spang A."/>
            <person name="Saw J.H."/>
            <person name="Jorgensen S.L."/>
            <person name="Zaremba-Niedzwiedzka K."/>
            <person name="Martijn J."/>
            <person name="Lind A.E."/>
            <person name="van Eijk R."/>
            <person name="Schleper C."/>
            <person name="Guy L."/>
            <person name="Ettema T.J."/>
        </authorList>
    </citation>
    <scope>NUCLEOTIDE SEQUENCE</scope>
</reference>
<accession>A0A0F9SEG6</accession>
<dbReference type="AlphaFoldDB" id="A0A0F9SEG6"/>
<evidence type="ECO:0000313" key="1">
    <source>
        <dbReference type="EMBL" id="KKN35381.1"/>
    </source>
</evidence>
<gene>
    <name evidence="1" type="ORF">LCGC14_0784080</name>
</gene>